<evidence type="ECO:0000313" key="3">
    <source>
        <dbReference type="Proteomes" id="UP001159364"/>
    </source>
</evidence>
<dbReference type="EMBL" id="JAIWQS010000076">
    <property type="protein sequence ID" value="KAJ8747794.1"/>
    <property type="molecule type" value="Genomic_DNA"/>
</dbReference>
<feature type="compositionally biased region" description="Acidic residues" evidence="1">
    <location>
        <begin position="12"/>
        <end position="23"/>
    </location>
</feature>
<accession>A0AAV8S6V5</accession>
<keyword evidence="3" id="KW-1185">Reference proteome</keyword>
<comment type="caution">
    <text evidence="2">The sequence shown here is derived from an EMBL/GenBank/DDBJ whole genome shotgun (WGS) entry which is preliminary data.</text>
</comment>
<feature type="region of interest" description="Disordered" evidence="1">
    <location>
        <begin position="1"/>
        <end position="23"/>
    </location>
</feature>
<sequence>MKLRDSWVNSSGEEDSDDERTLEDTIGDEDVRIRSDLSRPRWNDELGMAEVLEKRGKMWITTGIIHIHSKIMERRSGCSWDLFQAYRHLKSLGFIVCRQGIPWKMKNVDRSSESNPVEGNPGSTSVTFNELGDTASILETFSNVRVDGMRADIEVLETQFGQTPLKFCHVEHGRVGIFNFDRVELPYIP</sequence>
<organism evidence="2 3">
    <name type="scientific">Erythroxylum novogranatense</name>
    <dbReference type="NCBI Taxonomy" id="1862640"/>
    <lineage>
        <taxon>Eukaryota</taxon>
        <taxon>Viridiplantae</taxon>
        <taxon>Streptophyta</taxon>
        <taxon>Embryophyta</taxon>
        <taxon>Tracheophyta</taxon>
        <taxon>Spermatophyta</taxon>
        <taxon>Magnoliopsida</taxon>
        <taxon>eudicotyledons</taxon>
        <taxon>Gunneridae</taxon>
        <taxon>Pentapetalae</taxon>
        <taxon>rosids</taxon>
        <taxon>fabids</taxon>
        <taxon>Malpighiales</taxon>
        <taxon>Erythroxylaceae</taxon>
        <taxon>Erythroxylum</taxon>
    </lineage>
</organism>
<name>A0AAV8S6V5_9ROSI</name>
<evidence type="ECO:0000313" key="2">
    <source>
        <dbReference type="EMBL" id="KAJ8747794.1"/>
    </source>
</evidence>
<dbReference type="GO" id="GO:0000214">
    <property type="term" value="C:tRNA-intron endonuclease complex"/>
    <property type="evidence" value="ECO:0007669"/>
    <property type="project" value="TreeGrafter"/>
</dbReference>
<dbReference type="InterPro" id="IPR024337">
    <property type="entry name" value="tRNA_splic_suSen54"/>
</dbReference>
<reference evidence="2 3" key="1">
    <citation type="submission" date="2021-09" db="EMBL/GenBank/DDBJ databases">
        <title>Genomic insights and catalytic innovation underlie evolution of tropane alkaloids biosynthesis.</title>
        <authorList>
            <person name="Wang Y.-J."/>
            <person name="Tian T."/>
            <person name="Huang J.-P."/>
            <person name="Huang S.-X."/>
        </authorList>
    </citation>
    <scope>NUCLEOTIDE SEQUENCE [LARGE SCALE GENOMIC DNA]</scope>
    <source>
        <strain evidence="2">KIB-2018</strain>
        <tissue evidence="2">Leaf</tissue>
    </source>
</reference>
<proteinExistence type="predicted"/>
<evidence type="ECO:0008006" key="4">
    <source>
        <dbReference type="Google" id="ProtNLM"/>
    </source>
</evidence>
<evidence type="ECO:0000256" key="1">
    <source>
        <dbReference type="SAM" id="MobiDB-lite"/>
    </source>
</evidence>
<gene>
    <name evidence="2" type="ORF">K2173_006935</name>
</gene>
<dbReference type="PANTHER" id="PTHR21027">
    <property type="entry name" value="TRNA-SPLICING ENDONUCLEASE SUBUNIT SEN54"/>
    <property type="match status" value="1"/>
</dbReference>
<protein>
    <recommendedName>
        <fullName evidence="4">tRNA-splicing endonuclease subunit Sen54 N-terminal domain-containing protein</fullName>
    </recommendedName>
</protein>
<dbReference type="GO" id="GO:0000379">
    <property type="term" value="P:tRNA-type intron splice site recognition and cleavage"/>
    <property type="evidence" value="ECO:0007669"/>
    <property type="project" value="TreeGrafter"/>
</dbReference>
<dbReference type="PANTHER" id="PTHR21027:SF1">
    <property type="entry name" value="TRNA-SPLICING ENDONUCLEASE SUBUNIT SEN54"/>
    <property type="match status" value="1"/>
</dbReference>
<dbReference type="AlphaFoldDB" id="A0AAV8S6V5"/>
<dbReference type="Proteomes" id="UP001159364">
    <property type="component" value="Unassembled WGS sequence"/>
</dbReference>